<gene>
    <name evidence="1" type="ORF">EEJ42_21190</name>
</gene>
<organism evidence="1 2">
    <name type="scientific">Streptomyces botrytidirepellens</name>
    <dbReference type="NCBI Taxonomy" id="2486417"/>
    <lineage>
        <taxon>Bacteria</taxon>
        <taxon>Bacillati</taxon>
        <taxon>Actinomycetota</taxon>
        <taxon>Actinomycetes</taxon>
        <taxon>Kitasatosporales</taxon>
        <taxon>Streptomycetaceae</taxon>
        <taxon>Streptomyces</taxon>
    </lineage>
</organism>
<dbReference type="RefSeq" id="WP_123101843.1">
    <property type="nucleotide sequence ID" value="NZ_RIBZ01000269.1"/>
</dbReference>
<dbReference type="Proteomes" id="UP000275401">
    <property type="component" value="Unassembled WGS sequence"/>
</dbReference>
<evidence type="ECO:0000313" key="2">
    <source>
        <dbReference type="Proteomes" id="UP000275401"/>
    </source>
</evidence>
<keyword evidence="2" id="KW-1185">Reference proteome</keyword>
<accession>A0A3M8VWW2</accession>
<protein>
    <submittedName>
        <fullName evidence="1">Uncharacterized protein</fullName>
    </submittedName>
</protein>
<proteinExistence type="predicted"/>
<dbReference type="AlphaFoldDB" id="A0A3M8VWW2"/>
<name>A0A3M8VWW2_9ACTN</name>
<reference evidence="1 2" key="1">
    <citation type="submission" date="2018-11" db="EMBL/GenBank/DDBJ databases">
        <title>The Potential of Streptomyces as Biocontrol Agents against the Tomato grey mould, Botrytis cinerea (Gray mold) Frontiers in Microbiology.</title>
        <authorList>
            <person name="Li D."/>
        </authorList>
    </citation>
    <scope>NUCLEOTIDE SEQUENCE [LARGE SCALE GENOMIC DNA]</scope>
    <source>
        <strain evidence="1 2">NEAU-LD23</strain>
    </source>
</reference>
<sequence>MEVIEPSELTVMFSGISPAAKSNFAAVRTSATTDPRYEGPVPADADGADTRTAAVAVTASAIP</sequence>
<evidence type="ECO:0000313" key="1">
    <source>
        <dbReference type="EMBL" id="RNG22264.1"/>
    </source>
</evidence>
<comment type="caution">
    <text evidence="1">The sequence shown here is derived from an EMBL/GenBank/DDBJ whole genome shotgun (WGS) entry which is preliminary data.</text>
</comment>
<dbReference type="EMBL" id="RIBZ01000269">
    <property type="protein sequence ID" value="RNG22264.1"/>
    <property type="molecule type" value="Genomic_DNA"/>
</dbReference>